<accession>A0AAV4MSG2</accession>
<dbReference type="Proteomes" id="UP001054837">
    <property type="component" value="Unassembled WGS sequence"/>
</dbReference>
<dbReference type="EMBL" id="BPLQ01000771">
    <property type="protein sequence ID" value="GIX74810.1"/>
    <property type="molecule type" value="Genomic_DNA"/>
</dbReference>
<keyword evidence="2" id="KW-1185">Reference proteome</keyword>
<organism evidence="1 2">
    <name type="scientific">Caerostris darwini</name>
    <dbReference type="NCBI Taxonomy" id="1538125"/>
    <lineage>
        <taxon>Eukaryota</taxon>
        <taxon>Metazoa</taxon>
        <taxon>Ecdysozoa</taxon>
        <taxon>Arthropoda</taxon>
        <taxon>Chelicerata</taxon>
        <taxon>Arachnida</taxon>
        <taxon>Araneae</taxon>
        <taxon>Araneomorphae</taxon>
        <taxon>Entelegynae</taxon>
        <taxon>Araneoidea</taxon>
        <taxon>Araneidae</taxon>
        <taxon>Caerostris</taxon>
    </lineage>
</organism>
<reference evidence="1 2" key="1">
    <citation type="submission" date="2021-06" db="EMBL/GenBank/DDBJ databases">
        <title>Caerostris darwini draft genome.</title>
        <authorList>
            <person name="Kono N."/>
            <person name="Arakawa K."/>
        </authorList>
    </citation>
    <scope>NUCLEOTIDE SEQUENCE [LARGE SCALE GENOMIC DNA]</scope>
</reference>
<dbReference type="AlphaFoldDB" id="A0AAV4MSG2"/>
<sequence>MKKMSNFFYVHLEESRGKKLDFFLCPSHFQRILLGAAKKAHSNVSTYQPQPRGAAIFGSVFPVVFRNELSRDELSLVFSLSSEDLPHSEALSIGFVIYFPCYNASSLMAQQPRGETRPSAYW</sequence>
<protein>
    <submittedName>
        <fullName evidence="1">Uncharacterized protein</fullName>
    </submittedName>
</protein>
<name>A0AAV4MSG2_9ARAC</name>
<gene>
    <name evidence="1" type="ORF">CDAR_73801</name>
</gene>
<proteinExistence type="predicted"/>
<evidence type="ECO:0000313" key="2">
    <source>
        <dbReference type="Proteomes" id="UP001054837"/>
    </source>
</evidence>
<comment type="caution">
    <text evidence="1">The sequence shown here is derived from an EMBL/GenBank/DDBJ whole genome shotgun (WGS) entry which is preliminary data.</text>
</comment>
<evidence type="ECO:0000313" key="1">
    <source>
        <dbReference type="EMBL" id="GIX74810.1"/>
    </source>
</evidence>